<organism evidence="2 3">
    <name type="scientific">Candidatus Harrisonbacteria bacterium CG10_big_fil_rev_8_21_14_0_10_45_28</name>
    <dbReference type="NCBI Taxonomy" id="1974586"/>
    <lineage>
        <taxon>Bacteria</taxon>
        <taxon>Candidatus Harrisoniibacteriota</taxon>
    </lineage>
</organism>
<name>A0A2H0UM97_9BACT</name>
<feature type="transmembrane region" description="Helical" evidence="1">
    <location>
        <begin position="328"/>
        <end position="346"/>
    </location>
</feature>
<feature type="transmembrane region" description="Helical" evidence="1">
    <location>
        <begin position="109"/>
        <end position="132"/>
    </location>
</feature>
<comment type="caution">
    <text evidence="2">The sequence shown here is derived from an EMBL/GenBank/DDBJ whole genome shotgun (WGS) entry which is preliminary data.</text>
</comment>
<feature type="transmembrane region" description="Helical" evidence="1">
    <location>
        <begin position="218"/>
        <end position="237"/>
    </location>
</feature>
<accession>A0A2H0UM97</accession>
<evidence type="ECO:0000313" key="2">
    <source>
        <dbReference type="EMBL" id="PIR87534.1"/>
    </source>
</evidence>
<gene>
    <name evidence="2" type="ORF">COU10_04135</name>
</gene>
<keyword evidence="1" id="KW-0812">Transmembrane</keyword>
<feature type="transmembrane region" description="Helical" evidence="1">
    <location>
        <begin position="144"/>
        <end position="165"/>
    </location>
</feature>
<dbReference type="EMBL" id="PFBC01000063">
    <property type="protein sequence ID" value="PIR87534.1"/>
    <property type="molecule type" value="Genomic_DNA"/>
</dbReference>
<proteinExistence type="predicted"/>
<reference evidence="3" key="1">
    <citation type="submission" date="2017-09" db="EMBL/GenBank/DDBJ databases">
        <title>Depth-based differentiation of microbial function through sediment-hosted aquifers and enrichment of novel symbionts in the deep terrestrial subsurface.</title>
        <authorList>
            <person name="Probst A.J."/>
            <person name="Ladd B."/>
            <person name="Jarett J.K."/>
            <person name="Geller-Mcgrath D.E."/>
            <person name="Sieber C.M.K."/>
            <person name="Emerson J.B."/>
            <person name="Anantharaman K."/>
            <person name="Thomas B.C."/>
            <person name="Malmstrom R."/>
            <person name="Stieglmeier M."/>
            <person name="Klingl A."/>
            <person name="Woyke T."/>
            <person name="Ryan C.M."/>
            <person name="Banfield J.F."/>
        </authorList>
    </citation>
    <scope>NUCLEOTIDE SEQUENCE [LARGE SCALE GENOMIC DNA]</scope>
</reference>
<dbReference type="Proteomes" id="UP000230903">
    <property type="component" value="Unassembled WGS sequence"/>
</dbReference>
<keyword evidence="1" id="KW-1133">Transmembrane helix</keyword>
<feature type="transmembrane region" description="Helical" evidence="1">
    <location>
        <begin position="243"/>
        <end position="264"/>
    </location>
</feature>
<evidence type="ECO:0000256" key="1">
    <source>
        <dbReference type="SAM" id="Phobius"/>
    </source>
</evidence>
<evidence type="ECO:0000313" key="3">
    <source>
        <dbReference type="Proteomes" id="UP000230903"/>
    </source>
</evidence>
<protein>
    <submittedName>
        <fullName evidence="2">Uncharacterized protein</fullName>
    </submittedName>
</protein>
<feature type="transmembrane region" description="Helical" evidence="1">
    <location>
        <begin position="276"/>
        <end position="296"/>
    </location>
</feature>
<feature type="transmembrane region" description="Helical" evidence="1">
    <location>
        <begin position="61"/>
        <end position="88"/>
    </location>
</feature>
<keyword evidence="1" id="KW-0472">Membrane</keyword>
<sequence>MFSFINKKRALLYSLFAVTLVLVLLFPQIVSAAGPNELSVADRFGNTCGGGVGDIGCNVGYYIGSLLLLIVSALGDFFATIAAFFATAAHWMIGYSTHIMDLPAVTSGFTITLQAVNLLFVMGLIISAFQIIFGLGEGSARKTIGLIILAAVLVNFSLLIAGFLLDIGNVFTNFFINGFTAKSLGDAFNNGSRLNQIIPAGLTGSTGGDFMLLMQIGILRLILMLIVAIAMLSTFVMALVRNIWVAGLLIVMPLSWGFWGFPFAKVKSYHQKWWDHFINWGLVYLPSMTFFLWLAVSTSKLMYAIEVDVTTLSPKSDFAGVMGQSMDYIVQLLILVGLVIMGLKISQSAGGFGSKLGMNLASGAGKFGKKLGIGAARGVYRGTGAQYAVKKSASGISRAATWSSKFTGAAPTSTGGKWLKRAANVITLGALPVAQGLTTAGLKKTANATGGFAKYDKAIEDLRKSDLAGLSDNSLNAYKATSKLEHAAWLAEVSARGKIDDFASKPDGAAKVRASALTARDVMPEKIAKEIVAADPRLTVDLLRSKQDDVKKLTGTVVDGKKLTEEDARGMIITKQVSKMSAAKIAELSADVLDNSPEGQAVFAGVLNHRAGLQAIVRAGGEIHQKVKDKIDKDLMAQSADIKAYYVDDEKRLGEIEGEIKAASDARDTALVKNLHAEKARLIGDRKNMMSSATAPDRAKQLMNARQAMNETITKRTDLELI</sequence>
<dbReference type="AlphaFoldDB" id="A0A2H0UM97"/>